<gene>
    <name evidence="2" type="ORF">LMXM_20_1020</name>
</gene>
<proteinExistence type="predicted"/>
<feature type="compositionally biased region" description="Low complexity" evidence="1">
    <location>
        <begin position="80"/>
        <end position="100"/>
    </location>
</feature>
<dbReference type="PhylomeDB" id="E9AUP0"/>
<feature type="compositionally biased region" description="Polar residues" evidence="1">
    <location>
        <begin position="921"/>
        <end position="940"/>
    </location>
</feature>
<evidence type="ECO:0000256" key="1">
    <source>
        <dbReference type="SAM" id="MobiDB-lite"/>
    </source>
</evidence>
<protein>
    <submittedName>
        <fullName evidence="2">Uncharacterized protein</fullName>
    </submittedName>
</protein>
<name>E9AUP0_LEIMU</name>
<evidence type="ECO:0000313" key="3">
    <source>
        <dbReference type="Proteomes" id="UP000007259"/>
    </source>
</evidence>
<feature type="region of interest" description="Disordered" evidence="1">
    <location>
        <begin position="310"/>
        <end position="336"/>
    </location>
</feature>
<feature type="region of interest" description="Disordered" evidence="1">
    <location>
        <begin position="921"/>
        <end position="998"/>
    </location>
</feature>
<feature type="region of interest" description="Disordered" evidence="1">
    <location>
        <begin position="648"/>
        <end position="699"/>
    </location>
</feature>
<keyword evidence="3" id="KW-1185">Reference proteome</keyword>
<evidence type="ECO:0000313" key="2">
    <source>
        <dbReference type="EMBL" id="CBZ26669.1"/>
    </source>
</evidence>
<dbReference type="EMBL" id="FR799573">
    <property type="protein sequence ID" value="CBZ26669.1"/>
    <property type="molecule type" value="Genomic_DNA"/>
</dbReference>
<dbReference type="GeneID" id="13448754"/>
<dbReference type="RefSeq" id="XP_003875164.1">
    <property type="nucleotide sequence ID" value="XM_003875115.1"/>
</dbReference>
<organism evidence="2 3">
    <name type="scientific">Leishmania mexicana (strain MHOM/GT/2001/U1103)</name>
    <dbReference type="NCBI Taxonomy" id="929439"/>
    <lineage>
        <taxon>Eukaryota</taxon>
        <taxon>Discoba</taxon>
        <taxon>Euglenozoa</taxon>
        <taxon>Kinetoplastea</taxon>
        <taxon>Metakinetoplastina</taxon>
        <taxon>Trypanosomatida</taxon>
        <taxon>Trypanosomatidae</taxon>
        <taxon>Leishmaniinae</taxon>
        <taxon>Leishmania</taxon>
    </lineage>
</organism>
<dbReference type="VEuPathDB" id="TriTrypDB:LmxM.20.1020"/>
<dbReference type="KEGG" id="lmi:LMXM_20_1020"/>
<dbReference type="OMA" id="TCATNTH"/>
<feature type="region of interest" description="Disordered" evidence="1">
    <location>
        <begin position="75"/>
        <end position="100"/>
    </location>
</feature>
<reference evidence="2 3" key="1">
    <citation type="journal article" date="2011" name="Genome Res.">
        <title>Chromosome and gene copy number variation allow major structural change between species and strains of Leishmania.</title>
        <authorList>
            <person name="Rogers M.B."/>
            <person name="Hilley J.D."/>
            <person name="Dickens N.J."/>
            <person name="Wilkes J."/>
            <person name="Bates P.A."/>
            <person name="Depledge D.P."/>
            <person name="Harris D."/>
            <person name="Her Y."/>
            <person name="Herzyk P."/>
            <person name="Imamura H."/>
            <person name="Otto T.D."/>
            <person name="Sanders M."/>
            <person name="Seeger K."/>
            <person name="Dujardin J.C."/>
            <person name="Berriman M."/>
            <person name="Smith D.F."/>
            <person name="Hertz-Fowler C."/>
            <person name="Mottram J.C."/>
        </authorList>
    </citation>
    <scope>NUCLEOTIDE SEQUENCE [LARGE SCALE GENOMIC DNA]</scope>
    <source>
        <strain evidence="2 3">MHOM/GT/2001/U1103</strain>
    </source>
</reference>
<dbReference type="OrthoDB" id="266569at2759"/>
<dbReference type="AlphaFoldDB" id="E9AUP0"/>
<feature type="compositionally biased region" description="Low complexity" evidence="1">
    <location>
        <begin position="324"/>
        <end position="336"/>
    </location>
</feature>
<dbReference type="Proteomes" id="UP000007259">
    <property type="component" value="Chromosome 20"/>
</dbReference>
<accession>E9AUP0</accession>
<sequence>MMATTAVLTATKNEERDDLELSTTAYDEVIRADKLRTNLRHGGEYRISCSAFWHCQSSNSSGDGAVDHRIHATPHLSRLSSPPQQKPKQQTASTASPTPANTLSLWKTEAATAVTQRCASGQSVSPPEPKAEDVLAIPCPPPLGGKRISTEGGDAELTSQQFARRLLDLPSFRQTQIALSFSAAATEREQMVPAPPAAVPPSDHCSLGSFALKHCSQRFPNLLHHQQKQQRRQRNSASSLEGCNTAAVATASSAATLSSGIGTRAVASELQLLSPRTNSGSLGSTGKRLSSATSIDRRCVPLLSPSLEPPPAPSCTCATNTHAPSTSSPMSRSSPPAEVHAAVAISSVCSKCVSGRRKSGLNPTRLSTTSLSPAVGRVGSGVVEGLSPQPTPLPQVLLPPTLRALPKGWGSLPPVSKHHNPASSAVGNSSRGVISGVTAALLGVGVTAMPASAASAGCAGPALTPIGELATDAQRENAPARPLEANVCALFSGSAYADVRALTELRVLRALPVARTFVDHAAVKAAVVAATTAPSPGTHERGCRETPGCSKEAAVVVLPTSAVPKGGVEAEAAALGTVFSVCSTSLHNPLAQITPVSFKSQQQLYSSTKSGSGPTDDERDRATCRISDIAGNTKVAFGSVLSPPMVDGVPPKVASTTSRSPQQPFTSSLEWERQAGDPGTGTAMSPESKFGTTPGRKRDDDAVVIEEAVVSAVGISPMPSPASLPLTTPLQGSQRAAFRFYSVLERSKDRRRGPHLLSAHSSIGSSAEAGDGWTVVPKVEEAVVDGGLCFHGRDQGTEPRVSATLLQQSVGAAATSNVSSKAERFKAAHKRLSRQRGNREESVAGFLRESSAVSMPASNSSRRELWTGLQLSQSITSLMRRPGHEAGVRHMSSDMCFGTFISSVDSFRSFPEDHQSSFYLGNTTNDRSASSETRSASPNCSGVRMKHERGKLGNSTRGHTQRKRESHGVDWAVASAASHQLSVNRDHDTPAGDSLEQP</sequence>
<feature type="compositionally biased region" description="Polar residues" evidence="1">
    <location>
        <begin position="654"/>
        <end position="669"/>
    </location>
</feature>